<dbReference type="Proteomes" id="UP000192923">
    <property type="component" value="Unassembled WGS sequence"/>
</dbReference>
<dbReference type="SUPFAM" id="SSF52540">
    <property type="entry name" value="P-loop containing nucleoside triphosphate hydrolases"/>
    <property type="match status" value="1"/>
</dbReference>
<name>A0A1Y6D1L6_9GAMM</name>
<proteinExistence type="predicted"/>
<protein>
    <recommendedName>
        <fullName evidence="3">AAA ATPase domain-containing protein</fullName>
    </recommendedName>
</protein>
<dbReference type="STRING" id="1760988.SAMN02949497_3694"/>
<gene>
    <name evidence="1" type="ORF">SAMN02949497_3694</name>
</gene>
<evidence type="ECO:0008006" key="3">
    <source>
        <dbReference type="Google" id="ProtNLM"/>
    </source>
</evidence>
<dbReference type="RefSeq" id="WP_085215198.1">
    <property type="nucleotide sequence ID" value="NZ_FXAM01000001.1"/>
</dbReference>
<dbReference type="OrthoDB" id="9795573at2"/>
<dbReference type="InterPro" id="IPR027417">
    <property type="entry name" value="P-loop_NTPase"/>
</dbReference>
<dbReference type="EMBL" id="FXAM01000001">
    <property type="protein sequence ID" value="SMF96300.1"/>
    <property type="molecule type" value="Genomic_DNA"/>
</dbReference>
<keyword evidence="2" id="KW-1185">Reference proteome</keyword>
<sequence>MTNPPTLYQPPRTLLAANRELRFDQPLAYDDPRYVDTAKARGNFNHTKIIRALMGGNPNGGNYFLYSGPIGCGKSTELRRLAVELHEPGQFYVVMLDTLERLDTHNLGYPDVLLALAAELLARIEDEGVVIDLVFLRNLTGWFSEKIEKNERTRELAAEIKSGAEVQASIPFLSKLFSGLTSSFKVNSTYKEELRTVVKNSYADFSKAFNDLLVAARGALGRRGLGDRLLFLVDGTDRLSREDSKAFFIDNIHQLQQIQADFIYCAPIALVFNHRTFLLNIYTDLFHLPMIKLSEKVDLDEARPDPEGYAAMREMVLKRAAPELFDVPATLDYFIRYSGGNPRHLLRLLNYAYIEAEGELFDRAAAERAVKRYATDYRYQLAAEDFALLRRVDGLEDDSRLSEDDRERVGKLLYYGALLEYNSFWRRSHPVVRTLPAYAAP</sequence>
<evidence type="ECO:0000313" key="2">
    <source>
        <dbReference type="Proteomes" id="UP000192923"/>
    </source>
</evidence>
<dbReference type="AlphaFoldDB" id="A0A1Y6D1L6"/>
<reference evidence="1 2" key="1">
    <citation type="submission" date="2016-12" db="EMBL/GenBank/DDBJ databases">
        <authorList>
            <person name="Song W.-J."/>
            <person name="Kurnit D.M."/>
        </authorList>
    </citation>
    <scope>NUCLEOTIDE SEQUENCE [LARGE SCALE GENOMIC DNA]</scope>
    <source>
        <strain evidence="1 2">175</strain>
    </source>
</reference>
<organism evidence="1 2">
    <name type="scientific">Methylomagnum ishizawai</name>
    <dbReference type="NCBI Taxonomy" id="1760988"/>
    <lineage>
        <taxon>Bacteria</taxon>
        <taxon>Pseudomonadati</taxon>
        <taxon>Pseudomonadota</taxon>
        <taxon>Gammaproteobacteria</taxon>
        <taxon>Methylococcales</taxon>
        <taxon>Methylococcaceae</taxon>
        <taxon>Methylomagnum</taxon>
    </lineage>
</organism>
<accession>A0A1Y6D1L6</accession>
<evidence type="ECO:0000313" key="1">
    <source>
        <dbReference type="EMBL" id="SMF96300.1"/>
    </source>
</evidence>